<gene>
    <name evidence="1" type="ORF">C8C78_12631</name>
</gene>
<dbReference type="RefSeq" id="WP_110301105.1">
    <property type="nucleotide sequence ID" value="NZ_QICM01000026.1"/>
</dbReference>
<sequence>MAAEKEHLKQAWHNTILSKELSDQKQVHYRDWIITVSFYAALHFVEAWLSTTEMVSAVKYKNSNNVKKSIHKIRSDLVKKNTDRRTAHSYKQLYTMSMQSRYLMNNGAIAAYNYFDNSDAERAVSDYLVDIISYFNYNDSQDEFEISDILN</sequence>
<evidence type="ECO:0000313" key="2">
    <source>
        <dbReference type="Proteomes" id="UP000247389"/>
    </source>
</evidence>
<evidence type="ECO:0008006" key="3">
    <source>
        <dbReference type="Google" id="ProtNLM"/>
    </source>
</evidence>
<proteinExistence type="predicted"/>
<dbReference type="Proteomes" id="UP000247389">
    <property type="component" value="Unassembled WGS sequence"/>
</dbReference>
<dbReference type="EMBL" id="QICM01000026">
    <property type="protein sequence ID" value="PXV63094.1"/>
    <property type="molecule type" value="Genomic_DNA"/>
</dbReference>
<organism evidence="1 2">
    <name type="scientific">Halanaerobium congolense</name>
    <dbReference type="NCBI Taxonomy" id="54121"/>
    <lineage>
        <taxon>Bacteria</taxon>
        <taxon>Bacillati</taxon>
        <taxon>Bacillota</taxon>
        <taxon>Clostridia</taxon>
        <taxon>Halanaerobiales</taxon>
        <taxon>Halanaerobiaceae</taxon>
        <taxon>Halanaerobium</taxon>
    </lineage>
</organism>
<evidence type="ECO:0000313" key="1">
    <source>
        <dbReference type="EMBL" id="PXV63094.1"/>
    </source>
</evidence>
<dbReference type="AlphaFoldDB" id="A0A318DYW7"/>
<protein>
    <recommendedName>
        <fullName evidence="3">HEPN domain-containing protein</fullName>
    </recommendedName>
</protein>
<name>A0A318DYW7_9FIRM</name>
<comment type="caution">
    <text evidence="1">The sequence shown here is derived from an EMBL/GenBank/DDBJ whole genome shotgun (WGS) entry which is preliminary data.</text>
</comment>
<reference evidence="1 2" key="1">
    <citation type="submission" date="2018-04" db="EMBL/GenBank/DDBJ databases">
        <title>Subsurface microbial communities from deep shales in Ohio and West Virginia, USA.</title>
        <authorList>
            <person name="Wrighton K."/>
        </authorList>
    </citation>
    <scope>NUCLEOTIDE SEQUENCE [LARGE SCALE GENOMIC DNA]</scope>
    <source>
        <strain evidence="1 2">MSL28</strain>
    </source>
</reference>
<accession>A0A318DYW7</accession>